<dbReference type="AlphaFoldDB" id="A0A2M8AD01"/>
<name>A0A2M8AD01_9BACT</name>
<dbReference type="EMBL" id="PFUO01000175">
    <property type="protein sequence ID" value="PJB15407.1"/>
    <property type="molecule type" value="Genomic_DNA"/>
</dbReference>
<organism evidence="1 2">
    <name type="scientific">Candidatus Falkowbacteria bacterium CG_4_9_14_3_um_filter_38_19</name>
    <dbReference type="NCBI Taxonomy" id="1974559"/>
    <lineage>
        <taxon>Bacteria</taxon>
        <taxon>Candidatus Falkowiibacteriota</taxon>
    </lineage>
</organism>
<dbReference type="Pfam" id="PF05973">
    <property type="entry name" value="Gp49"/>
    <property type="match status" value="1"/>
</dbReference>
<gene>
    <name evidence="1" type="ORF">CO116_03790</name>
</gene>
<accession>A0A2M8AD01</accession>
<sequence>MKINILDASLEKFIKSLEKSTIAKVLRIIDLLEKFGHNLGLPHSKKVCGQLYELRIRSAQEVRIFYIFRKSKIFLLHGFIKKSQRVPGREIRLALKKAHRFDNV</sequence>
<evidence type="ECO:0000313" key="2">
    <source>
        <dbReference type="Proteomes" id="UP000230611"/>
    </source>
</evidence>
<protein>
    <submittedName>
        <fullName evidence="1">Type II toxin-antitoxin system RelE/ParE family toxin</fullName>
    </submittedName>
</protein>
<evidence type="ECO:0000313" key="1">
    <source>
        <dbReference type="EMBL" id="PJB15407.1"/>
    </source>
</evidence>
<dbReference type="Proteomes" id="UP000230611">
    <property type="component" value="Unassembled WGS sequence"/>
</dbReference>
<comment type="caution">
    <text evidence="1">The sequence shown here is derived from an EMBL/GenBank/DDBJ whole genome shotgun (WGS) entry which is preliminary data.</text>
</comment>
<dbReference type="InterPro" id="IPR009241">
    <property type="entry name" value="HigB-like"/>
</dbReference>
<reference evidence="2" key="1">
    <citation type="submission" date="2017-09" db="EMBL/GenBank/DDBJ databases">
        <title>Depth-based differentiation of microbial function through sediment-hosted aquifers and enrichment of novel symbionts in the deep terrestrial subsurface.</title>
        <authorList>
            <person name="Probst A.J."/>
            <person name="Ladd B."/>
            <person name="Jarett J.K."/>
            <person name="Geller-Mcgrath D.E."/>
            <person name="Sieber C.M.K."/>
            <person name="Emerson J.B."/>
            <person name="Anantharaman K."/>
            <person name="Thomas B.C."/>
            <person name="Malmstrom R."/>
            <person name="Stieglmeier M."/>
            <person name="Klingl A."/>
            <person name="Woyke T."/>
            <person name="Ryan C.M."/>
            <person name="Banfield J.F."/>
        </authorList>
    </citation>
    <scope>NUCLEOTIDE SEQUENCE [LARGE SCALE GENOMIC DNA]</scope>
</reference>
<proteinExistence type="predicted"/>